<evidence type="ECO:0000313" key="1">
    <source>
        <dbReference type="EMBL" id="QTA87268.1"/>
    </source>
</evidence>
<name>A0A975GNV7_9BACT</name>
<keyword evidence="2" id="KW-1185">Reference proteome</keyword>
<dbReference type="Proteomes" id="UP000663722">
    <property type="component" value="Chromosome"/>
</dbReference>
<accession>A0A975GNV7</accession>
<evidence type="ECO:0000313" key="2">
    <source>
        <dbReference type="Proteomes" id="UP000663722"/>
    </source>
</evidence>
<reference evidence="1" key="1">
    <citation type="journal article" date="2021" name="Microb. Physiol.">
        <title>Proteogenomic Insights into the Physiology of Marine, Sulfate-Reducing, Filamentous Desulfonema limicola and Desulfonema magnum.</title>
        <authorList>
            <person name="Schnaars V."/>
            <person name="Wohlbrand L."/>
            <person name="Scheve S."/>
            <person name="Hinrichs C."/>
            <person name="Reinhardt R."/>
            <person name="Rabus R."/>
        </authorList>
    </citation>
    <scope>NUCLEOTIDE SEQUENCE</scope>
    <source>
        <strain evidence="1">4be13</strain>
    </source>
</reference>
<dbReference type="KEGG" id="dmm:dnm_032980"/>
<protein>
    <submittedName>
        <fullName evidence="1">Uncharacterized protein</fullName>
    </submittedName>
</protein>
<dbReference type="EMBL" id="CP061800">
    <property type="protein sequence ID" value="QTA87268.1"/>
    <property type="molecule type" value="Genomic_DNA"/>
</dbReference>
<dbReference type="AlphaFoldDB" id="A0A975GNV7"/>
<organism evidence="1 2">
    <name type="scientific">Desulfonema magnum</name>
    <dbReference type="NCBI Taxonomy" id="45655"/>
    <lineage>
        <taxon>Bacteria</taxon>
        <taxon>Pseudomonadati</taxon>
        <taxon>Thermodesulfobacteriota</taxon>
        <taxon>Desulfobacteria</taxon>
        <taxon>Desulfobacterales</taxon>
        <taxon>Desulfococcaceae</taxon>
        <taxon>Desulfonema</taxon>
    </lineage>
</organism>
<gene>
    <name evidence="1" type="ORF">dnm_032980</name>
</gene>
<proteinExistence type="predicted"/>
<sequence length="61" mass="7075">MTGYSKISLIYLFHPLIRHDNGFRDRPDISVSSPYPMSYSQASPKSVIIRNMCYKDCFQKA</sequence>